<gene>
    <name evidence="1" type="ORF">SAMN02745217_03080</name>
</gene>
<evidence type="ECO:0000313" key="2">
    <source>
        <dbReference type="Proteomes" id="UP000184612"/>
    </source>
</evidence>
<dbReference type="AlphaFoldDB" id="A0A1M7YF46"/>
<accession>A0A1M7YF46</accession>
<sequence length="68" mass="7888">MDVYELRKKRDLAPYNESMQNISAIYDHLGYTMDINLCPKENHKLVSGNIIKGFRCIISNVFTVPLKQ</sequence>
<dbReference type="OrthoDB" id="2084715at2"/>
<proteinExistence type="predicted"/>
<dbReference type="EMBL" id="FRFD01000009">
    <property type="protein sequence ID" value="SHO51240.1"/>
    <property type="molecule type" value="Genomic_DNA"/>
</dbReference>
<organism evidence="1 2">
    <name type="scientific">Anaerocolumna xylanovorans DSM 12503</name>
    <dbReference type="NCBI Taxonomy" id="1121345"/>
    <lineage>
        <taxon>Bacteria</taxon>
        <taxon>Bacillati</taxon>
        <taxon>Bacillota</taxon>
        <taxon>Clostridia</taxon>
        <taxon>Lachnospirales</taxon>
        <taxon>Lachnospiraceae</taxon>
        <taxon>Anaerocolumna</taxon>
    </lineage>
</organism>
<dbReference type="RefSeq" id="WP_073589740.1">
    <property type="nucleotide sequence ID" value="NZ_FRFD01000009.1"/>
</dbReference>
<dbReference type="Proteomes" id="UP000184612">
    <property type="component" value="Unassembled WGS sequence"/>
</dbReference>
<protein>
    <submittedName>
        <fullName evidence="1">Uncharacterized protein</fullName>
    </submittedName>
</protein>
<keyword evidence="2" id="KW-1185">Reference proteome</keyword>
<evidence type="ECO:0000313" key="1">
    <source>
        <dbReference type="EMBL" id="SHO51240.1"/>
    </source>
</evidence>
<name>A0A1M7YF46_9FIRM</name>
<reference evidence="1 2" key="1">
    <citation type="submission" date="2016-12" db="EMBL/GenBank/DDBJ databases">
        <authorList>
            <person name="Song W.-J."/>
            <person name="Kurnit D.M."/>
        </authorList>
    </citation>
    <scope>NUCLEOTIDE SEQUENCE [LARGE SCALE GENOMIC DNA]</scope>
    <source>
        <strain evidence="1 2">DSM 12503</strain>
    </source>
</reference>